<dbReference type="EMBL" id="REGW02000010">
    <property type="protein sequence ID" value="KAE8291487.1"/>
    <property type="molecule type" value="Genomic_DNA"/>
</dbReference>
<gene>
    <name evidence="2" type="ORF">D5F01_LYC11095</name>
</gene>
<protein>
    <submittedName>
        <fullName evidence="2">Uncharacterized protein</fullName>
    </submittedName>
</protein>
<keyword evidence="3" id="KW-1185">Reference proteome</keyword>
<feature type="compositionally biased region" description="Polar residues" evidence="1">
    <location>
        <begin position="50"/>
        <end position="64"/>
    </location>
</feature>
<evidence type="ECO:0000313" key="2">
    <source>
        <dbReference type="EMBL" id="KAE8291487.1"/>
    </source>
</evidence>
<feature type="compositionally biased region" description="Low complexity" evidence="1">
    <location>
        <begin position="217"/>
        <end position="227"/>
    </location>
</feature>
<comment type="caution">
    <text evidence="2">The sequence shown here is derived from an EMBL/GenBank/DDBJ whole genome shotgun (WGS) entry which is preliminary data.</text>
</comment>
<name>A0A6G0IJI1_LARCR</name>
<dbReference type="PANTHER" id="PTHR38654:SF1">
    <property type="entry name" value="BUCKY BALL"/>
    <property type="match status" value="1"/>
</dbReference>
<feature type="compositionally biased region" description="Polar residues" evidence="1">
    <location>
        <begin position="160"/>
        <end position="172"/>
    </location>
</feature>
<sequence>MVWGRFSLRNSHFLRCSVFFISKFSTRLNMAATVTVNRPPPAHPGLIGGNVQSRPNGSELNSGLQDPGLQQEPGPSSQPQHHVTARPIFYVPAPPPPPFLQYQWPMPFSYNPFAGVPGMGYGMVMPPFPPPPFMEAPAYILPHPPIQPVDYRRLLHPQVHPSSAPYQNPNQTRRFRPPHTGPVRETVNSSVQTEPTQSGYGDGSPLVISDSGHGTASNSSSSSSSSSQKRDCADVENYVLPNSNTNDLEVNRTCVNGTIKHGFDIQHPTGTKIIQSSIKATAETQTFCKNSVSQETVPPYKNGHCNMWSVSSQDSMVPVCSSSQQEDEAVKERRVSVPDILMSWGDATPQATRLKIADKLGQNDLELPSYETEVEREKSVNQNATEAKNGPVVADVENVRKF</sequence>
<proteinExistence type="predicted"/>
<organism evidence="2 3">
    <name type="scientific">Larimichthys crocea</name>
    <name type="common">Large yellow croaker</name>
    <name type="synonym">Pseudosciaena crocea</name>
    <dbReference type="NCBI Taxonomy" id="215358"/>
    <lineage>
        <taxon>Eukaryota</taxon>
        <taxon>Metazoa</taxon>
        <taxon>Chordata</taxon>
        <taxon>Craniata</taxon>
        <taxon>Vertebrata</taxon>
        <taxon>Euteleostomi</taxon>
        <taxon>Actinopterygii</taxon>
        <taxon>Neopterygii</taxon>
        <taxon>Teleostei</taxon>
        <taxon>Neoteleostei</taxon>
        <taxon>Acanthomorphata</taxon>
        <taxon>Eupercaria</taxon>
        <taxon>Sciaenidae</taxon>
        <taxon>Larimichthys</taxon>
    </lineage>
</organism>
<evidence type="ECO:0000313" key="3">
    <source>
        <dbReference type="Proteomes" id="UP000424527"/>
    </source>
</evidence>
<dbReference type="PANTHER" id="PTHR38654">
    <property type="entry name" value="BUCKY BALL-RELATED"/>
    <property type="match status" value="1"/>
</dbReference>
<accession>A0A6G0IJI1</accession>
<dbReference type="AlphaFoldDB" id="A0A6G0IJI1"/>
<feature type="compositionally biased region" description="Polar residues" evidence="1">
    <location>
        <begin position="186"/>
        <end position="199"/>
    </location>
</feature>
<dbReference type="InterPro" id="IPR053309">
    <property type="entry name" value="Balbiani_Body_Formation"/>
</dbReference>
<evidence type="ECO:0000256" key="1">
    <source>
        <dbReference type="SAM" id="MobiDB-lite"/>
    </source>
</evidence>
<feature type="region of interest" description="Disordered" evidence="1">
    <location>
        <begin position="159"/>
        <end position="232"/>
    </location>
</feature>
<reference evidence="2 3" key="1">
    <citation type="submission" date="2019-07" db="EMBL/GenBank/DDBJ databases">
        <title>Chromosome genome assembly for large yellow croaker.</title>
        <authorList>
            <person name="Xiao S."/>
        </authorList>
    </citation>
    <scope>NUCLEOTIDE SEQUENCE [LARGE SCALE GENOMIC DNA]</scope>
    <source>
        <strain evidence="2">JMULYC20181020</strain>
        <tissue evidence="2">Muscle</tissue>
    </source>
</reference>
<dbReference type="Proteomes" id="UP000424527">
    <property type="component" value="Unassembled WGS sequence"/>
</dbReference>
<feature type="region of interest" description="Disordered" evidence="1">
    <location>
        <begin position="38"/>
        <end position="82"/>
    </location>
</feature>